<proteinExistence type="predicted"/>
<reference evidence="1 2" key="1">
    <citation type="submission" date="2016-06" db="EMBL/GenBank/DDBJ databases">
        <title>Three novel species with peptidoglycan cell walls form the new genus Lacunisphaera gen. nov. in the family Opitutaceae of the verrucomicrobial subdivision 4.</title>
        <authorList>
            <person name="Rast P."/>
            <person name="Gloeckner I."/>
            <person name="Jogler M."/>
            <person name="Boedeker C."/>
            <person name="Jeske O."/>
            <person name="Wiegand S."/>
            <person name="Reinhardt R."/>
            <person name="Schumann P."/>
            <person name="Rohde M."/>
            <person name="Spring S."/>
            <person name="Gloeckner F.O."/>
            <person name="Jogler C."/>
        </authorList>
    </citation>
    <scope>NUCLEOTIDE SEQUENCE [LARGE SCALE GENOMIC DNA]</scope>
    <source>
        <strain evidence="1 2">IG16b</strain>
    </source>
</reference>
<name>A0A1D8ASF8_9BACT</name>
<sequence>MSRRIIAGVGAGLVLLLTVAAASPAVHVWLHGHAGDETHACEHHHTDEAPAAAEEAGCAVTLFCHGVLPLVVWRLPVVEQPTFATVPGGLSETFRAARPRYRHVPSHAPPVV</sequence>
<dbReference type="EMBL" id="CP016094">
    <property type="protein sequence ID" value="AOS43834.1"/>
    <property type="molecule type" value="Genomic_DNA"/>
</dbReference>
<dbReference type="KEGG" id="obg:Verru16b_00892"/>
<evidence type="ECO:0000313" key="1">
    <source>
        <dbReference type="EMBL" id="AOS43834.1"/>
    </source>
</evidence>
<organism evidence="1 2">
    <name type="scientific">Lacunisphaera limnophila</name>
    <dbReference type="NCBI Taxonomy" id="1838286"/>
    <lineage>
        <taxon>Bacteria</taxon>
        <taxon>Pseudomonadati</taxon>
        <taxon>Verrucomicrobiota</taxon>
        <taxon>Opitutia</taxon>
        <taxon>Opitutales</taxon>
        <taxon>Opitutaceae</taxon>
        <taxon>Lacunisphaera</taxon>
    </lineage>
</organism>
<dbReference type="STRING" id="1838286.Verru16b_00892"/>
<evidence type="ECO:0000313" key="2">
    <source>
        <dbReference type="Proteomes" id="UP000095228"/>
    </source>
</evidence>
<accession>A0A1D8ASF8</accession>
<dbReference type="AlphaFoldDB" id="A0A1D8ASF8"/>
<keyword evidence="2" id="KW-1185">Reference proteome</keyword>
<dbReference type="RefSeq" id="WP_157772206.1">
    <property type="nucleotide sequence ID" value="NZ_CP016094.1"/>
</dbReference>
<gene>
    <name evidence="1" type="ORF">Verru16b_00892</name>
</gene>
<dbReference type="Proteomes" id="UP000095228">
    <property type="component" value="Chromosome"/>
</dbReference>
<protein>
    <submittedName>
        <fullName evidence="1">Uncharacterized protein</fullName>
    </submittedName>
</protein>